<proteinExistence type="predicted"/>
<keyword evidence="2" id="KW-1185">Reference proteome</keyword>
<feature type="region of interest" description="Disordered" evidence="1">
    <location>
        <begin position="77"/>
        <end position="123"/>
    </location>
</feature>
<accession>A0A915B5R4</accession>
<sequence length="132" mass="14114">DIVSNSKGARRIPKYLEKRRKSVDTNGVVRRPQRKERSNSRTRSVSRVSKSSTGSLIPVLSTVNIGLTPKEVTTCTCSTESDATPSTSGVGPKITVSHTPSSGSETSGIVDHSKASSSLSTLFSRHKLLENS</sequence>
<evidence type="ECO:0000313" key="3">
    <source>
        <dbReference type="WBParaSite" id="PgR026_g026_t04"/>
    </source>
</evidence>
<protein>
    <submittedName>
        <fullName evidence="3">Pleckstrin homology domain-containing family G member 1</fullName>
    </submittedName>
</protein>
<evidence type="ECO:0000313" key="2">
    <source>
        <dbReference type="Proteomes" id="UP000887569"/>
    </source>
</evidence>
<feature type="compositionally biased region" description="Low complexity" evidence="1">
    <location>
        <begin position="41"/>
        <end position="53"/>
    </location>
</feature>
<feature type="region of interest" description="Disordered" evidence="1">
    <location>
        <begin position="1"/>
        <end position="53"/>
    </location>
</feature>
<evidence type="ECO:0000256" key="1">
    <source>
        <dbReference type="SAM" id="MobiDB-lite"/>
    </source>
</evidence>
<feature type="compositionally biased region" description="Polar residues" evidence="1">
    <location>
        <begin position="96"/>
        <end position="107"/>
    </location>
</feature>
<dbReference type="WBParaSite" id="PgR026_g026_t04">
    <property type="protein sequence ID" value="PgR026_g026_t04"/>
    <property type="gene ID" value="PgR026_g026"/>
</dbReference>
<reference evidence="3" key="1">
    <citation type="submission" date="2022-11" db="UniProtKB">
        <authorList>
            <consortium name="WormBaseParasite"/>
        </authorList>
    </citation>
    <scope>IDENTIFICATION</scope>
</reference>
<dbReference type="Proteomes" id="UP000887569">
    <property type="component" value="Unplaced"/>
</dbReference>
<dbReference type="AlphaFoldDB" id="A0A915B5R4"/>
<feature type="compositionally biased region" description="Basic residues" evidence="1">
    <location>
        <begin position="8"/>
        <end position="21"/>
    </location>
</feature>
<name>A0A915B5R4_PARUN</name>
<feature type="compositionally biased region" description="Polar residues" evidence="1">
    <location>
        <begin position="77"/>
        <end position="89"/>
    </location>
</feature>
<organism evidence="2 3">
    <name type="scientific">Parascaris univalens</name>
    <name type="common">Nematode worm</name>
    <dbReference type="NCBI Taxonomy" id="6257"/>
    <lineage>
        <taxon>Eukaryota</taxon>
        <taxon>Metazoa</taxon>
        <taxon>Ecdysozoa</taxon>
        <taxon>Nematoda</taxon>
        <taxon>Chromadorea</taxon>
        <taxon>Rhabditida</taxon>
        <taxon>Spirurina</taxon>
        <taxon>Ascaridomorpha</taxon>
        <taxon>Ascaridoidea</taxon>
        <taxon>Ascarididae</taxon>
        <taxon>Parascaris</taxon>
    </lineage>
</organism>